<accession>A0ABS9X4T5</accession>
<organism evidence="1 2">
    <name type="scientific">Colwellia maritima</name>
    <dbReference type="NCBI Taxonomy" id="2912588"/>
    <lineage>
        <taxon>Bacteria</taxon>
        <taxon>Pseudomonadati</taxon>
        <taxon>Pseudomonadota</taxon>
        <taxon>Gammaproteobacteria</taxon>
        <taxon>Alteromonadales</taxon>
        <taxon>Colwelliaceae</taxon>
        <taxon>Colwellia</taxon>
    </lineage>
</organism>
<dbReference type="EMBL" id="JAKKSL010000004">
    <property type="protein sequence ID" value="MCI2285226.1"/>
    <property type="molecule type" value="Genomic_DNA"/>
</dbReference>
<dbReference type="RefSeq" id="WP_242287997.1">
    <property type="nucleotide sequence ID" value="NZ_JAKKSL010000004.1"/>
</dbReference>
<comment type="caution">
    <text evidence="1">The sequence shown here is derived from an EMBL/GenBank/DDBJ whole genome shotgun (WGS) entry which is preliminary data.</text>
</comment>
<evidence type="ECO:0000313" key="1">
    <source>
        <dbReference type="EMBL" id="MCI2285226.1"/>
    </source>
</evidence>
<sequence length="461" mass="49933">MGKGFEPGNTVMDGLTVNVGSQPAREVRVISTTEIEIVTPRGVSGYNNLYGQDRYGNQTSLEGDKGFGYGIAQLSVTRAALVNPVDVYVEQESGVAALATGYFSDFSYGDVVRHGNAQLSDDQNEDVVYDGTELNESLFAADFNVQNPTSPILVGGIPTLPSGEKGLNEIARFQTYVELASKKLRSENLIDQPIFTAADQHALDRVDGASLLGSVDSIRVLFSEDEEVGVQHKRLYMAAGNGGITRLNFDDQNGMQVIDSVLAEQQVRDLEKVGYSLFASTSNGVEDGGEPLLCVSASGPAASTAFESYSYIESIDPISVPSMGHLSGGDLLYYNKGRLFNGTNSFGNLWGRCPPSWRKSSAEPLRNSDTDTLNVINVFDPLLTQSYDFDGTVFDVLNYGDYIIAALGDKGIDIFHRDQPDTRVRVDLNLLQAESSSAHRLKLAGMCYLFLLWAAALSCLI</sequence>
<proteinExistence type="predicted"/>
<name>A0ABS9X4T5_9GAMM</name>
<reference evidence="1" key="1">
    <citation type="submission" date="2022-01" db="EMBL/GenBank/DDBJ databases">
        <title>Colwellia maritima, isolated from seawater.</title>
        <authorList>
            <person name="Kristyanto S."/>
            <person name="Jung J."/>
            <person name="Jeon C.O."/>
        </authorList>
    </citation>
    <scope>NUCLEOTIDE SEQUENCE</scope>
    <source>
        <strain evidence="1">MSW7</strain>
    </source>
</reference>
<evidence type="ECO:0000313" key="2">
    <source>
        <dbReference type="Proteomes" id="UP001139646"/>
    </source>
</evidence>
<dbReference type="Proteomes" id="UP001139646">
    <property type="component" value="Unassembled WGS sequence"/>
</dbReference>
<keyword evidence="2" id="KW-1185">Reference proteome</keyword>
<gene>
    <name evidence="1" type="ORF">L3081_19920</name>
</gene>
<protein>
    <submittedName>
        <fullName evidence="1">Uncharacterized protein</fullName>
    </submittedName>
</protein>